<evidence type="ECO:0000313" key="1">
    <source>
        <dbReference type="EMBL" id="KAH7300390.1"/>
    </source>
</evidence>
<proteinExistence type="predicted"/>
<sequence>MTKSEPALRPPCGEEALALLNCVAASSYDSERCIILMSALRSCIEKKKVIKFSLSEGASSKGSS</sequence>
<dbReference type="SUPFAM" id="SSF47072">
    <property type="entry name" value="Cysteine alpha-hairpin motif"/>
    <property type="match status" value="1"/>
</dbReference>
<accession>A0A8T2RVQ8</accession>
<dbReference type="Gene3D" id="1.10.287.1130">
    <property type="entry name" value="CytochromE C oxidase copper chaperone"/>
    <property type="match status" value="1"/>
</dbReference>
<organism evidence="1 2">
    <name type="scientific">Ceratopteris richardii</name>
    <name type="common">Triangle waterfern</name>
    <dbReference type="NCBI Taxonomy" id="49495"/>
    <lineage>
        <taxon>Eukaryota</taxon>
        <taxon>Viridiplantae</taxon>
        <taxon>Streptophyta</taxon>
        <taxon>Embryophyta</taxon>
        <taxon>Tracheophyta</taxon>
        <taxon>Polypodiopsida</taxon>
        <taxon>Polypodiidae</taxon>
        <taxon>Polypodiales</taxon>
        <taxon>Pteridineae</taxon>
        <taxon>Pteridaceae</taxon>
        <taxon>Parkerioideae</taxon>
        <taxon>Ceratopteris</taxon>
    </lineage>
</organism>
<dbReference type="EMBL" id="CM035429">
    <property type="protein sequence ID" value="KAH7300390.1"/>
    <property type="molecule type" value="Genomic_DNA"/>
</dbReference>
<dbReference type="PROSITE" id="PS51808">
    <property type="entry name" value="CHCH"/>
    <property type="match status" value="1"/>
</dbReference>
<name>A0A8T2RVQ8_CERRI</name>
<evidence type="ECO:0000313" key="2">
    <source>
        <dbReference type="Proteomes" id="UP000825935"/>
    </source>
</evidence>
<comment type="caution">
    <text evidence="1">The sequence shown here is derived from an EMBL/GenBank/DDBJ whole genome shotgun (WGS) entry which is preliminary data.</text>
</comment>
<reference evidence="1" key="1">
    <citation type="submission" date="2021-08" db="EMBL/GenBank/DDBJ databases">
        <title>WGS assembly of Ceratopteris richardii.</title>
        <authorList>
            <person name="Marchant D.B."/>
            <person name="Chen G."/>
            <person name="Jenkins J."/>
            <person name="Shu S."/>
            <person name="Leebens-Mack J."/>
            <person name="Grimwood J."/>
            <person name="Schmutz J."/>
            <person name="Soltis P."/>
            <person name="Soltis D."/>
            <person name="Chen Z.-H."/>
        </authorList>
    </citation>
    <scope>NUCLEOTIDE SEQUENCE</scope>
    <source>
        <strain evidence="1">Whitten #5841</strain>
        <tissue evidence="1">Leaf</tissue>
    </source>
</reference>
<dbReference type="InterPro" id="IPR009069">
    <property type="entry name" value="Cys_alpha_HP_mot_SF"/>
</dbReference>
<dbReference type="Proteomes" id="UP000825935">
    <property type="component" value="Chromosome 24"/>
</dbReference>
<dbReference type="OrthoDB" id="13601at2759"/>
<keyword evidence="2" id="KW-1185">Reference proteome</keyword>
<dbReference type="AlphaFoldDB" id="A0A8T2RVQ8"/>
<dbReference type="OMA" id="ESPYDKE"/>
<dbReference type="PANTHER" id="PTHR37750">
    <property type="entry name" value="COX19-LIKE CHCH FAMILY PROTEIN"/>
    <property type="match status" value="1"/>
</dbReference>
<dbReference type="PANTHER" id="PTHR37750:SF1">
    <property type="entry name" value="COX19-LIKE CHCH FAMILY PROTEIN"/>
    <property type="match status" value="1"/>
</dbReference>
<evidence type="ECO:0008006" key="3">
    <source>
        <dbReference type="Google" id="ProtNLM"/>
    </source>
</evidence>
<protein>
    <recommendedName>
        <fullName evidence="3">Cox19-like CHCH family protein</fullName>
    </recommendedName>
</protein>
<gene>
    <name evidence="1" type="ORF">KP509_24G060000</name>
</gene>